<dbReference type="EMBL" id="CP117826">
    <property type="protein sequence ID" value="XCC61674.1"/>
    <property type="molecule type" value="Genomic_DNA"/>
</dbReference>
<sequence length="58" mass="6699">MAVEKDPESGGIVVYDYVDSKGKRNTEPQYYDSVHDYMQKRGGFLFSAYGLSKKEREE</sequence>
<proteinExistence type="predicted"/>
<dbReference type="RefSeq" id="WP_353423069.1">
    <property type="nucleotide sequence ID" value="NZ_CP117826.1"/>
</dbReference>
<protein>
    <submittedName>
        <fullName evidence="1">Uncharacterized protein</fullName>
    </submittedName>
</protein>
<accession>A0AAU8A7I9</accession>
<organism evidence="1">
    <name type="scientific">Christensenella massiliensis</name>
    <dbReference type="NCBI Taxonomy" id="1805714"/>
    <lineage>
        <taxon>Bacteria</taxon>
        <taxon>Bacillati</taxon>
        <taxon>Bacillota</taxon>
        <taxon>Clostridia</taxon>
        <taxon>Christensenellales</taxon>
        <taxon>Christensenellaceae</taxon>
        <taxon>Christensenella</taxon>
    </lineage>
</organism>
<name>A0AAU8A7I9_9FIRM</name>
<evidence type="ECO:0000313" key="1">
    <source>
        <dbReference type="EMBL" id="XCC61674.1"/>
    </source>
</evidence>
<gene>
    <name evidence="1" type="ORF">PUP29_09065</name>
</gene>
<reference evidence="1" key="1">
    <citation type="submission" date="2023-02" db="EMBL/GenBank/DDBJ databases">
        <title>Gut commensal Christensenella minuta modulates host metabolism via a new class of secondary bile acids.</title>
        <authorList>
            <person name="Liu C."/>
        </authorList>
    </citation>
    <scope>NUCLEOTIDE SEQUENCE</scope>
    <source>
        <strain evidence="1">CA70</strain>
    </source>
</reference>
<dbReference type="AlphaFoldDB" id="A0AAU8A7I9"/>